<sequence>VNTGSFRSGLGTLSTAAFIVPINGKYAFGMGMTPISRKSFDLMGDTTSVVFSGDTLTLSKTMDGSGGISTMFAGGAWNVSPKHTVGIRFDFLFGIYDEHTVSHIDYRSSEYARRFAYKGTFLSGYYRFVPTPEKRRLSAFAGFQLPFGSQYIARTDFFTYVESDLQPRMDFVLPTTLSGGLIYSISSSIHAGAELVIRSFFGSSEADNLNTLDGEMGRANRISIGLTREKIFGSRDIMNMFHYRVGFFRRSHYIRELGNDLTEMGLSFGIGVPFGLTQNQLDFGFRISRRSGFLSDSPETINQFSVGLTLGDLWLVKGKRR</sequence>
<name>A0A381PCS5_9ZZZZ</name>
<dbReference type="Gene3D" id="2.40.160.60">
    <property type="entry name" value="Outer membrane protein transport protein (OMPP1/FadL/TodX)"/>
    <property type="match status" value="1"/>
</dbReference>
<feature type="non-terminal residue" evidence="1">
    <location>
        <position position="1"/>
    </location>
</feature>
<evidence type="ECO:0000313" key="1">
    <source>
        <dbReference type="EMBL" id="SUZ64795.1"/>
    </source>
</evidence>
<evidence type="ECO:0008006" key="2">
    <source>
        <dbReference type="Google" id="ProtNLM"/>
    </source>
</evidence>
<organism evidence="1">
    <name type="scientific">marine metagenome</name>
    <dbReference type="NCBI Taxonomy" id="408172"/>
    <lineage>
        <taxon>unclassified sequences</taxon>
        <taxon>metagenomes</taxon>
        <taxon>ecological metagenomes</taxon>
    </lineage>
</organism>
<proteinExistence type="predicted"/>
<protein>
    <recommendedName>
        <fullName evidence="2">Bacterial surface antigen (D15) domain-containing protein</fullName>
    </recommendedName>
</protein>
<reference evidence="1" key="1">
    <citation type="submission" date="2018-05" db="EMBL/GenBank/DDBJ databases">
        <authorList>
            <person name="Lanie J.A."/>
            <person name="Ng W.-L."/>
            <person name="Kazmierczak K.M."/>
            <person name="Andrzejewski T.M."/>
            <person name="Davidsen T.M."/>
            <person name="Wayne K.J."/>
            <person name="Tettelin H."/>
            <person name="Glass J.I."/>
            <person name="Rusch D."/>
            <person name="Podicherti R."/>
            <person name="Tsui H.-C.T."/>
            <person name="Winkler M.E."/>
        </authorList>
    </citation>
    <scope>NUCLEOTIDE SEQUENCE</scope>
</reference>
<dbReference type="EMBL" id="UINC01000942">
    <property type="protein sequence ID" value="SUZ64795.1"/>
    <property type="molecule type" value="Genomic_DNA"/>
</dbReference>
<dbReference type="AlphaFoldDB" id="A0A381PCS5"/>
<gene>
    <name evidence="1" type="ORF">METZ01_LOCUS17649</name>
</gene>
<accession>A0A381PCS5</accession>